<feature type="chain" id="PRO_5022861715" description="DUF4369 domain-containing protein" evidence="1">
    <location>
        <begin position="19"/>
        <end position="216"/>
    </location>
</feature>
<feature type="signal peptide" evidence="1">
    <location>
        <begin position="1"/>
        <end position="18"/>
    </location>
</feature>
<dbReference type="RefSeq" id="WP_146893522.1">
    <property type="nucleotide sequence ID" value="NZ_VORX01000005.1"/>
</dbReference>
<keyword evidence="1" id="KW-0732">Signal</keyword>
<dbReference type="AlphaFoldDB" id="A0A5C7AFE2"/>
<dbReference type="Proteomes" id="UP000321734">
    <property type="component" value="Unassembled WGS sequence"/>
</dbReference>
<sequence>MKTLFFIILLACSVCTQAQTNISYSPSSGTSGVATMNATLSGENTIGGSVYLFKEWDQPAKVFTADNKVINVPNINYNAKNSFFASKMTNDSIFIFHGINKVEAQGKRFDKIGDKFYEVLYTFDDDKMFLKEHIVVEKPELHHITSTVIGPGKYVFEEKYYLFTNDELLSFWPSKKNILDAVDSEKSAVNKQVKTQKWSFSKEEDIIKIFKYYDTL</sequence>
<dbReference type="EMBL" id="VORX01000005">
    <property type="protein sequence ID" value="TXE07460.1"/>
    <property type="molecule type" value="Genomic_DNA"/>
</dbReference>
<reference evidence="2 3" key="1">
    <citation type="submission" date="2019-08" db="EMBL/GenBank/DDBJ databases">
        <title>Genome sequence of Gelidibacter salicanalis IC162T.</title>
        <authorList>
            <person name="Bowman J.P."/>
        </authorList>
    </citation>
    <scope>NUCLEOTIDE SEQUENCE [LARGE SCALE GENOMIC DNA]</scope>
    <source>
        <strain evidence="2 3">IC162</strain>
    </source>
</reference>
<dbReference type="OrthoDB" id="1446448at2"/>
<protein>
    <recommendedName>
        <fullName evidence="4">DUF4369 domain-containing protein</fullName>
    </recommendedName>
</protein>
<accession>A0A5C7AFE2</accession>
<name>A0A5C7AFE2_9FLAO</name>
<evidence type="ECO:0000313" key="2">
    <source>
        <dbReference type="EMBL" id="TXE07460.1"/>
    </source>
</evidence>
<gene>
    <name evidence="2" type="ORF">ES711_11885</name>
</gene>
<organism evidence="2 3">
    <name type="scientific">Gelidibacter salicanalis</name>
    <dbReference type="NCBI Taxonomy" id="291193"/>
    <lineage>
        <taxon>Bacteria</taxon>
        <taxon>Pseudomonadati</taxon>
        <taxon>Bacteroidota</taxon>
        <taxon>Flavobacteriia</taxon>
        <taxon>Flavobacteriales</taxon>
        <taxon>Flavobacteriaceae</taxon>
        <taxon>Gelidibacter</taxon>
    </lineage>
</organism>
<comment type="caution">
    <text evidence="2">The sequence shown here is derived from an EMBL/GenBank/DDBJ whole genome shotgun (WGS) entry which is preliminary data.</text>
</comment>
<evidence type="ECO:0008006" key="4">
    <source>
        <dbReference type="Google" id="ProtNLM"/>
    </source>
</evidence>
<evidence type="ECO:0000313" key="3">
    <source>
        <dbReference type="Proteomes" id="UP000321734"/>
    </source>
</evidence>
<proteinExistence type="predicted"/>
<keyword evidence="3" id="KW-1185">Reference proteome</keyword>
<evidence type="ECO:0000256" key="1">
    <source>
        <dbReference type="SAM" id="SignalP"/>
    </source>
</evidence>